<evidence type="ECO:0000256" key="3">
    <source>
        <dbReference type="ARBA" id="ARBA00022825"/>
    </source>
</evidence>
<feature type="chain" id="PRO_5037355800" description="Peptidase S1 domain-containing protein" evidence="7">
    <location>
        <begin position="20"/>
        <end position="416"/>
    </location>
</feature>
<dbReference type="PROSITE" id="PS00135">
    <property type="entry name" value="TRYPSIN_SER"/>
    <property type="match status" value="1"/>
</dbReference>
<accession>A0A919EJE7</accession>
<dbReference type="Pfam" id="PF00089">
    <property type="entry name" value="Trypsin"/>
    <property type="match status" value="1"/>
</dbReference>
<evidence type="ECO:0000256" key="7">
    <source>
        <dbReference type="SAM" id="SignalP"/>
    </source>
</evidence>
<feature type="domain" description="Peptidase S1" evidence="8">
    <location>
        <begin position="37"/>
        <end position="270"/>
    </location>
</feature>
<evidence type="ECO:0000256" key="1">
    <source>
        <dbReference type="ARBA" id="ARBA00022670"/>
    </source>
</evidence>
<dbReference type="InterPro" id="IPR001314">
    <property type="entry name" value="Peptidase_S1A"/>
</dbReference>
<dbReference type="PRINTS" id="PR00722">
    <property type="entry name" value="CHYMOTRYPSIN"/>
</dbReference>
<evidence type="ECO:0000259" key="8">
    <source>
        <dbReference type="PROSITE" id="PS50240"/>
    </source>
</evidence>
<dbReference type="Gene3D" id="2.60.120.380">
    <property type="match status" value="1"/>
</dbReference>
<dbReference type="SMART" id="SM00020">
    <property type="entry name" value="Tryp_SPc"/>
    <property type="match status" value="1"/>
</dbReference>
<dbReference type="RefSeq" id="WP_189768760.1">
    <property type="nucleotide sequence ID" value="NZ_BNCK01000003.1"/>
</dbReference>
<dbReference type="GO" id="GO:0004252">
    <property type="term" value="F:serine-type endopeptidase activity"/>
    <property type="evidence" value="ECO:0007669"/>
    <property type="project" value="InterPro"/>
</dbReference>
<feature type="region of interest" description="Disordered" evidence="6">
    <location>
        <begin position="272"/>
        <end position="295"/>
    </location>
</feature>
<comment type="caution">
    <text evidence="9">The sequence shown here is derived from an EMBL/GenBank/DDBJ whole genome shotgun (WGS) entry which is preliminary data.</text>
</comment>
<dbReference type="Proteomes" id="UP000623842">
    <property type="component" value="Unassembled WGS sequence"/>
</dbReference>
<reference evidence="9" key="1">
    <citation type="journal article" date="2014" name="Int. J. Syst. Evol. Microbiol.">
        <title>Complete genome sequence of Corynebacterium casei LMG S-19264T (=DSM 44701T), isolated from a smear-ripened cheese.</title>
        <authorList>
            <consortium name="US DOE Joint Genome Institute (JGI-PGF)"/>
            <person name="Walter F."/>
            <person name="Albersmeier A."/>
            <person name="Kalinowski J."/>
            <person name="Ruckert C."/>
        </authorList>
    </citation>
    <scope>NUCLEOTIDE SEQUENCE</scope>
    <source>
        <strain evidence="9">KCTC 42731</strain>
    </source>
</reference>
<dbReference type="InterPro" id="IPR001254">
    <property type="entry name" value="Trypsin_dom"/>
</dbReference>
<dbReference type="PANTHER" id="PTHR24252:SF7">
    <property type="entry name" value="HYALIN"/>
    <property type="match status" value="1"/>
</dbReference>
<dbReference type="InterPro" id="IPR009003">
    <property type="entry name" value="Peptidase_S1_PA"/>
</dbReference>
<dbReference type="PROSITE" id="PS50240">
    <property type="entry name" value="TRYPSIN_DOM"/>
    <property type="match status" value="1"/>
</dbReference>
<reference evidence="9" key="2">
    <citation type="submission" date="2020-09" db="EMBL/GenBank/DDBJ databases">
        <authorList>
            <person name="Sun Q."/>
            <person name="Kim S."/>
        </authorList>
    </citation>
    <scope>NUCLEOTIDE SEQUENCE</scope>
    <source>
        <strain evidence="9">KCTC 42731</strain>
    </source>
</reference>
<proteinExistence type="predicted"/>
<evidence type="ECO:0000313" key="10">
    <source>
        <dbReference type="Proteomes" id="UP000623842"/>
    </source>
</evidence>
<keyword evidence="2 5" id="KW-0378">Hydrolase</keyword>
<keyword evidence="1 5" id="KW-0645">Protease</keyword>
<keyword evidence="3 5" id="KW-0720">Serine protease</keyword>
<keyword evidence="10" id="KW-1185">Reference proteome</keyword>
<dbReference type="FunFam" id="2.40.10.10:FF:000077">
    <property type="entry name" value="Predicted protein"/>
    <property type="match status" value="1"/>
</dbReference>
<dbReference type="InterPro" id="IPR018114">
    <property type="entry name" value="TRYPSIN_HIS"/>
</dbReference>
<gene>
    <name evidence="9" type="ORF">GCM10017161_14570</name>
</gene>
<dbReference type="Gene3D" id="2.40.10.10">
    <property type="entry name" value="Trypsin-like serine proteases"/>
    <property type="match status" value="1"/>
</dbReference>
<dbReference type="PROSITE" id="PS00134">
    <property type="entry name" value="TRYPSIN_HIS"/>
    <property type="match status" value="1"/>
</dbReference>
<dbReference type="EMBL" id="BNCK01000003">
    <property type="protein sequence ID" value="GHF87991.1"/>
    <property type="molecule type" value="Genomic_DNA"/>
</dbReference>
<dbReference type="SUPFAM" id="SSF50494">
    <property type="entry name" value="Trypsin-like serine proteases"/>
    <property type="match status" value="1"/>
</dbReference>
<name>A0A919EJE7_9GAMM</name>
<dbReference type="AlphaFoldDB" id="A0A919EJE7"/>
<evidence type="ECO:0000313" key="9">
    <source>
        <dbReference type="EMBL" id="GHF87991.1"/>
    </source>
</evidence>
<protein>
    <recommendedName>
        <fullName evidence="8">Peptidase S1 domain-containing protein</fullName>
    </recommendedName>
</protein>
<sequence length="416" mass="44580">MLKQSITAIAIMVSCSVLANPAGTKLKSQQFSDTIRIVGGSETKPHSRPYQVSLQTLSGGHFCGGSIIAEDLILTAAHCLEDVDGENPGFQVRVGAHSLSDGSGQAIEVDKTYTNQEYPDLSKDIAVLKLKSKITDENSAVIKLADQSFFDATIAPGTPLYVSGWGTLSSDGDSPDKLMEVKVPFVSNEVCNQAEAYNGIIQDTEICAGLQKGGKDSCQGDSGGPLVFQRGNEFVQVGVVSWGDGCALEDKYGVYADVAALRGWIDNAVAGNEPASGMVSKPDDGDQDNSDENNSDKSFLAIQETISFNENDQPLVLVLEVPEGVNVLYIATSGGTGEVDITAEHADAANEPETDNGNYWSFDDDYWTEEPVNLFLSENIGTKEMIIINTPKAGEWTIKLSDYSAFNNVEFTVFSH</sequence>
<dbReference type="CDD" id="cd00190">
    <property type="entry name" value="Tryp_SPc"/>
    <property type="match status" value="1"/>
</dbReference>
<dbReference type="PROSITE" id="PS51257">
    <property type="entry name" value="PROKAR_LIPOPROTEIN"/>
    <property type="match status" value="1"/>
</dbReference>
<organism evidence="9 10">
    <name type="scientific">Thalassotalea marina</name>
    <dbReference type="NCBI Taxonomy" id="1673741"/>
    <lineage>
        <taxon>Bacteria</taxon>
        <taxon>Pseudomonadati</taxon>
        <taxon>Pseudomonadota</taxon>
        <taxon>Gammaproteobacteria</taxon>
        <taxon>Alteromonadales</taxon>
        <taxon>Colwelliaceae</taxon>
        <taxon>Thalassotalea</taxon>
    </lineage>
</organism>
<keyword evidence="7" id="KW-0732">Signal</keyword>
<evidence type="ECO:0000256" key="2">
    <source>
        <dbReference type="ARBA" id="ARBA00022801"/>
    </source>
</evidence>
<evidence type="ECO:0000256" key="4">
    <source>
        <dbReference type="ARBA" id="ARBA00023157"/>
    </source>
</evidence>
<feature type="signal peptide" evidence="7">
    <location>
        <begin position="1"/>
        <end position="19"/>
    </location>
</feature>
<dbReference type="InterPro" id="IPR043504">
    <property type="entry name" value="Peptidase_S1_PA_chymotrypsin"/>
</dbReference>
<keyword evidence="4" id="KW-1015">Disulfide bond</keyword>
<dbReference type="PANTHER" id="PTHR24252">
    <property type="entry name" value="ACROSIN-RELATED"/>
    <property type="match status" value="1"/>
</dbReference>
<evidence type="ECO:0000256" key="6">
    <source>
        <dbReference type="SAM" id="MobiDB-lite"/>
    </source>
</evidence>
<evidence type="ECO:0000256" key="5">
    <source>
        <dbReference type="RuleBase" id="RU363034"/>
    </source>
</evidence>
<dbReference type="InterPro" id="IPR033116">
    <property type="entry name" value="TRYPSIN_SER"/>
</dbReference>
<dbReference type="GO" id="GO:0006508">
    <property type="term" value="P:proteolysis"/>
    <property type="evidence" value="ECO:0007669"/>
    <property type="project" value="UniProtKB-KW"/>
</dbReference>